<dbReference type="GO" id="GO:0009164">
    <property type="term" value="P:nucleoside catabolic process"/>
    <property type="evidence" value="ECO:0007669"/>
    <property type="project" value="InterPro"/>
</dbReference>
<accession>A0AB39KT80</accession>
<evidence type="ECO:0000256" key="3">
    <source>
        <dbReference type="ARBA" id="ARBA00022605"/>
    </source>
</evidence>
<evidence type="ECO:0000256" key="5">
    <source>
        <dbReference type="ARBA" id="ARBA00023167"/>
    </source>
</evidence>
<dbReference type="AlphaFoldDB" id="A0AB39KT80"/>
<dbReference type="RefSeq" id="WP_369059400.1">
    <property type="nucleotide sequence ID" value="NZ_CP158375.1"/>
</dbReference>
<dbReference type="GO" id="GO:0008930">
    <property type="term" value="F:methylthioadenosine nucleosidase activity"/>
    <property type="evidence" value="ECO:0007669"/>
    <property type="project" value="InterPro"/>
</dbReference>
<dbReference type="GO" id="GO:0005829">
    <property type="term" value="C:cytosol"/>
    <property type="evidence" value="ECO:0007669"/>
    <property type="project" value="TreeGrafter"/>
</dbReference>
<evidence type="ECO:0000259" key="6">
    <source>
        <dbReference type="Pfam" id="PF01048"/>
    </source>
</evidence>
<gene>
    <name evidence="7" type="primary">mtnN</name>
    <name evidence="7" type="ORF">ABOZ73_17610</name>
</gene>
<evidence type="ECO:0000256" key="2">
    <source>
        <dbReference type="ARBA" id="ARBA00011974"/>
    </source>
</evidence>
<keyword evidence="5" id="KW-0486">Methionine biosynthesis</keyword>
<keyword evidence="7" id="KW-0326">Glycosidase</keyword>
<dbReference type="PANTHER" id="PTHR46832:SF1">
    <property type="entry name" value="5'-METHYLTHIOADENOSINE_S-ADENOSYLHOMOCYSTEINE NUCLEOSIDASE"/>
    <property type="match status" value="1"/>
</dbReference>
<protein>
    <recommendedName>
        <fullName evidence="2">adenosylhomocysteine nucleosidase</fullName>
        <ecNumber evidence="2">3.2.2.9</ecNumber>
    </recommendedName>
</protein>
<dbReference type="EMBL" id="CP158375">
    <property type="protein sequence ID" value="XDO96559.1"/>
    <property type="molecule type" value="Genomic_DNA"/>
</dbReference>
<dbReference type="InterPro" id="IPR010049">
    <property type="entry name" value="MTA_SAH_Nsdase"/>
</dbReference>
<dbReference type="InterPro" id="IPR000845">
    <property type="entry name" value="Nucleoside_phosphorylase_d"/>
</dbReference>
<feature type="domain" description="Nucleoside phosphorylase" evidence="6">
    <location>
        <begin position="3"/>
        <end position="238"/>
    </location>
</feature>
<proteinExistence type="predicted"/>
<comment type="pathway">
    <text evidence="1">Amino-acid biosynthesis; L-methionine biosynthesis via salvage pathway; S-methyl-5-thio-alpha-D-ribose 1-phosphate from S-methyl-5'-thioadenosine (hydrolase route): step 1/2.</text>
</comment>
<dbReference type="Pfam" id="PF01048">
    <property type="entry name" value="PNP_UDP_1"/>
    <property type="match status" value="1"/>
</dbReference>
<keyword evidence="3" id="KW-0028">Amino-acid biosynthesis</keyword>
<dbReference type="GO" id="GO:0019284">
    <property type="term" value="P:L-methionine salvage from S-adenosylmethionine"/>
    <property type="evidence" value="ECO:0007669"/>
    <property type="project" value="TreeGrafter"/>
</dbReference>
<dbReference type="CDD" id="cd09008">
    <property type="entry name" value="MTAN"/>
    <property type="match status" value="1"/>
</dbReference>
<dbReference type="InterPro" id="IPR035994">
    <property type="entry name" value="Nucleoside_phosphorylase_sf"/>
</dbReference>
<organism evidence="7">
    <name type="scientific">Caulobacter sp. 73W</name>
    <dbReference type="NCBI Taxonomy" id="3161137"/>
    <lineage>
        <taxon>Bacteria</taxon>
        <taxon>Pseudomonadati</taxon>
        <taxon>Pseudomonadota</taxon>
        <taxon>Alphaproteobacteria</taxon>
        <taxon>Caulobacterales</taxon>
        <taxon>Caulobacteraceae</taxon>
        <taxon>Caulobacter</taxon>
    </lineage>
</organism>
<dbReference type="Gene3D" id="3.40.50.1580">
    <property type="entry name" value="Nucleoside phosphorylase domain"/>
    <property type="match status" value="1"/>
</dbReference>
<dbReference type="GO" id="GO:0008782">
    <property type="term" value="F:adenosylhomocysteine nucleosidase activity"/>
    <property type="evidence" value="ECO:0007669"/>
    <property type="project" value="UniProtKB-EC"/>
</dbReference>
<dbReference type="GO" id="GO:0019509">
    <property type="term" value="P:L-methionine salvage from methylthioadenosine"/>
    <property type="evidence" value="ECO:0007669"/>
    <property type="project" value="InterPro"/>
</dbReference>
<reference evidence="7" key="1">
    <citation type="submission" date="2024-06" db="EMBL/GenBank/DDBJ databases">
        <title>Caulobacter inopinatus, sp. nov.</title>
        <authorList>
            <person name="Donachie S.P."/>
        </authorList>
    </citation>
    <scope>NUCLEOTIDE SEQUENCE</scope>
    <source>
        <strain evidence="7">73W</strain>
    </source>
</reference>
<evidence type="ECO:0000313" key="7">
    <source>
        <dbReference type="EMBL" id="XDO96559.1"/>
    </source>
</evidence>
<dbReference type="EC" id="3.2.2.9" evidence="2"/>
<dbReference type="PANTHER" id="PTHR46832">
    <property type="entry name" value="5'-METHYLTHIOADENOSINE/S-ADENOSYLHOMOCYSTEINE NUCLEOSIDASE"/>
    <property type="match status" value="1"/>
</dbReference>
<keyword evidence="4 7" id="KW-0378">Hydrolase</keyword>
<evidence type="ECO:0000256" key="4">
    <source>
        <dbReference type="ARBA" id="ARBA00022801"/>
    </source>
</evidence>
<evidence type="ECO:0000256" key="1">
    <source>
        <dbReference type="ARBA" id="ARBA00004945"/>
    </source>
</evidence>
<sequence>MHAVLCAIPEELSALRQQLHVNERPSRHGATQVWTGEHGGRPVALAMAGVGKVNAAAAAAVLLDRYEASALIFSGVAGGLNPAFGVGSVLLGERLAIHDFGLIADRAFVRTASGINPIGAPMLEAVTPVRVDVQATLGRLRDAVAGRIDAPVALGSLITADYFLNCAATRDDLHAALGADAIDMESGAVAQVAAAWGAPLYVIRTLSDQAGDDSHLSFAQMAAMAARNSALCVSALLEILI</sequence>
<dbReference type="NCBIfam" id="TIGR01704">
    <property type="entry name" value="MTA_SAH-Nsdase"/>
    <property type="match status" value="1"/>
</dbReference>
<dbReference type="SUPFAM" id="SSF53167">
    <property type="entry name" value="Purine and uridine phosphorylases"/>
    <property type="match status" value="1"/>
</dbReference>
<name>A0AB39KT80_9CAUL</name>